<dbReference type="RefSeq" id="XP_034245024.1">
    <property type="nucleotide sequence ID" value="XM_034389133.1"/>
</dbReference>
<dbReference type="SUPFAM" id="SSF81321">
    <property type="entry name" value="Family A G protein-coupled receptor-like"/>
    <property type="match status" value="1"/>
</dbReference>
<evidence type="ECO:0000256" key="3">
    <source>
        <dbReference type="ARBA" id="ARBA00022692"/>
    </source>
</evidence>
<accession>A0A6P8ZQ07</accession>
<keyword evidence="3 10" id="KW-0812">Transmembrane</keyword>
<keyword evidence="6 10" id="KW-0472">Membrane</keyword>
<keyword evidence="12" id="KW-1185">Reference proteome</keyword>
<comment type="similarity">
    <text evidence="2">Belongs to the G-protein coupled receptor 1 family.</text>
</comment>
<comment type="subcellular location">
    <subcellularLocation>
        <location evidence="1">Membrane</location>
        <topology evidence="1">Multi-pass membrane protein</topology>
    </subcellularLocation>
</comment>
<dbReference type="OrthoDB" id="10049706at2759"/>
<dbReference type="PANTHER" id="PTHR45695">
    <property type="entry name" value="LEUCOKININ RECEPTOR-RELATED"/>
    <property type="match status" value="1"/>
</dbReference>
<reference evidence="13" key="1">
    <citation type="submission" date="2025-08" db="UniProtKB">
        <authorList>
            <consortium name="RefSeq"/>
        </authorList>
    </citation>
    <scope>IDENTIFICATION</scope>
    <source>
        <tissue evidence="13">Total insect</tissue>
    </source>
</reference>
<evidence type="ECO:0000313" key="12">
    <source>
        <dbReference type="Proteomes" id="UP000515158"/>
    </source>
</evidence>
<dbReference type="PROSITE" id="PS50262">
    <property type="entry name" value="G_PROTEIN_RECEP_F1_2"/>
    <property type="match status" value="1"/>
</dbReference>
<evidence type="ECO:0000259" key="11">
    <source>
        <dbReference type="PROSITE" id="PS50262"/>
    </source>
</evidence>
<keyword evidence="5" id="KW-0297">G-protein coupled receptor</keyword>
<dbReference type="Proteomes" id="UP000515158">
    <property type="component" value="Unplaced"/>
</dbReference>
<feature type="domain" description="G-protein coupled receptors family 1 profile" evidence="11">
    <location>
        <begin position="68"/>
        <end position="342"/>
    </location>
</feature>
<evidence type="ECO:0000256" key="2">
    <source>
        <dbReference type="ARBA" id="ARBA00010663"/>
    </source>
</evidence>
<evidence type="ECO:0000256" key="6">
    <source>
        <dbReference type="ARBA" id="ARBA00023136"/>
    </source>
</evidence>
<dbReference type="GO" id="GO:0005886">
    <property type="term" value="C:plasma membrane"/>
    <property type="evidence" value="ECO:0007669"/>
    <property type="project" value="TreeGrafter"/>
</dbReference>
<feature type="transmembrane region" description="Helical" evidence="10">
    <location>
        <begin position="89"/>
        <end position="113"/>
    </location>
</feature>
<dbReference type="InterPro" id="IPR017452">
    <property type="entry name" value="GPCR_Rhodpsn_7TM"/>
</dbReference>
<feature type="transmembrane region" description="Helical" evidence="10">
    <location>
        <begin position="227"/>
        <end position="248"/>
    </location>
</feature>
<evidence type="ECO:0000256" key="10">
    <source>
        <dbReference type="SAM" id="Phobius"/>
    </source>
</evidence>
<gene>
    <name evidence="13" type="primary">LOC117647406</name>
</gene>
<dbReference type="PANTHER" id="PTHR45695:SF26">
    <property type="entry name" value="NEUROPEPTIDE CCHAMIDE-1 RECEPTOR"/>
    <property type="match status" value="1"/>
</dbReference>
<feature type="transmembrane region" description="Helical" evidence="10">
    <location>
        <begin position="133"/>
        <end position="151"/>
    </location>
</feature>
<dbReference type="GO" id="GO:0008188">
    <property type="term" value="F:neuropeptide receptor activity"/>
    <property type="evidence" value="ECO:0007669"/>
    <property type="project" value="TreeGrafter"/>
</dbReference>
<evidence type="ECO:0000256" key="4">
    <source>
        <dbReference type="ARBA" id="ARBA00022989"/>
    </source>
</evidence>
<keyword evidence="8" id="KW-0807">Transducer</keyword>
<organism evidence="13">
    <name type="scientific">Thrips palmi</name>
    <name type="common">Melon thrips</name>
    <dbReference type="NCBI Taxonomy" id="161013"/>
    <lineage>
        <taxon>Eukaryota</taxon>
        <taxon>Metazoa</taxon>
        <taxon>Ecdysozoa</taxon>
        <taxon>Arthropoda</taxon>
        <taxon>Hexapoda</taxon>
        <taxon>Insecta</taxon>
        <taxon>Pterygota</taxon>
        <taxon>Neoptera</taxon>
        <taxon>Paraneoptera</taxon>
        <taxon>Thysanoptera</taxon>
        <taxon>Terebrantia</taxon>
        <taxon>Thripoidea</taxon>
        <taxon>Thripidae</taxon>
        <taxon>Thrips</taxon>
    </lineage>
</organism>
<sequence>MEDLVDHFYRLAAVPNGSLASPTPWGNFSDWANLSTSEPCPEIPYEERPETYFVPVIFAIIFLVGVLGNGTLICMFVSDRNMRNEPNTFIFSLACGDLLVILTAVPFVWVIYIVPYWPFGLIVCRLSETVKELSIGVSVFTLTALSAARYFPVVYPMRARSGGRSAAVRWSAVSSVAIWIVALGCAMPVALNAFLIPMKEIDHPACVKGDHYVACFPFPMEWSCKMAVYQCVIYYAVPLTIIFVFYALMAQRLFQSAATLPGEQEGHHPARNRQVRARRKVAKMVLAFVLVFWACFTPHQIFALWFHCAPDSRENFNSFWNYFRICAFCLKFLNSCANPVALYCVSGMFRKKFQRYLGWLLRGGRRRRSSNSLLTSSGTMQPRRASKARTIQRTITRRQRTGTTLVTTAFVNGGTA</sequence>
<proteinExistence type="inferred from homology"/>
<feature type="transmembrane region" description="Helical" evidence="10">
    <location>
        <begin position="281"/>
        <end position="302"/>
    </location>
</feature>
<protein>
    <submittedName>
        <fullName evidence="13">Neuropeptide CCHamide-1 receptor-like</fullName>
    </submittedName>
</protein>
<dbReference type="AlphaFoldDB" id="A0A6P8ZQ07"/>
<dbReference type="KEGG" id="tpal:117647406"/>
<evidence type="ECO:0000256" key="7">
    <source>
        <dbReference type="ARBA" id="ARBA00023170"/>
    </source>
</evidence>
<dbReference type="PRINTS" id="PR00237">
    <property type="entry name" value="GPCRRHODOPSN"/>
</dbReference>
<evidence type="ECO:0000256" key="1">
    <source>
        <dbReference type="ARBA" id="ARBA00004141"/>
    </source>
</evidence>
<evidence type="ECO:0000313" key="13">
    <source>
        <dbReference type="RefSeq" id="XP_034245024.1"/>
    </source>
</evidence>
<dbReference type="InterPro" id="IPR000276">
    <property type="entry name" value="GPCR_Rhodpsn"/>
</dbReference>
<evidence type="ECO:0000256" key="5">
    <source>
        <dbReference type="ARBA" id="ARBA00023040"/>
    </source>
</evidence>
<feature type="region of interest" description="Disordered" evidence="9">
    <location>
        <begin position="369"/>
        <end position="388"/>
    </location>
</feature>
<keyword evidence="4 10" id="KW-1133">Transmembrane helix</keyword>
<dbReference type="Gene3D" id="1.20.1070.10">
    <property type="entry name" value="Rhodopsin 7-helix transmembrane proteins"/>
    <property type="match status" value="1"/>
</dbReference>
<feature type="transmembrane region" description="Helical" evidence="10">
    <location>
        <begin position="172"/>
        <end position="195"/>
    </location>
</feature>
<dbReference type="InParanoid" id="A0A6P8ZQ07"/>
<evidence type="ECO:0000256" key="9">
    <source>
        <dbReference type="SAM" id="MobiDB-lite"/>
    </source>
</evidence>
<evidence type="ECO:0000256" key="8">
    <source>
        <dbReference type="ARBA" id="ARBA00023224"/>
    </source>
</evidence>
<feature type="transmembrane region" description="Helical" evidence="10">
    <location>
        <begin position="52"/>
        <end position="77"/>
    </location>
</feature>
<keyword evidence="7" id="KW-0675">Receptor</keyword>
<name>A0A6P8ZQ07_THRPL</name>
<dbReference type="Pfam" id="PF00001">
    <property type="entry name" value="7tm_1"/>
    <property type="match status" value="1"/>
</dbReference>
<dbReference type="GeneID" id="117647406"/>
<feature type="transmembrane region" description="Helical" evidence="10">
    <location>
        <begin position="322"/>
        <end position="345"/>
    </location>
</feature>